<dbReference type="GO" id="GO:0008171">
    <property type="term" value="F:O-methyltransferase activity"/>
    <property type="evidence" value="ECO:0007669"/>
    <property type="project" value="InterPro"/>
</dbReference>
<dbReference type="GO" id="GO:0032259">
    <property type="term" value="P:methylation"/>
    <property type="evidence" value="ECO:0007669"/>
    <property type="project" value="UniProtKB-KW"/>
</dbReference>
<comment type="cofactor">
    <cofactor evidence="1">
        <name>a divalent metal cation</name>
        <dbReference type="ChEBI" id="CHEBI:60240"/>
    </cofactor>
</comment>
<comment type="similarity">
    <text evidence="10">Belongs to the class I-like SAM-binding methyltransferase superfamily. Cation-dependent O-methyltransferase family.</text>
</comment>
<keyword evidence="4" id="KW-0713">Self-incompatibility</keyword>
<keyword evidence="6" id="KW-0489">Methyltransferase</keyword>
<dbReference type="GO" id="GO:0005576">
    <property type="term" value="C:extracellular region"/>
    <property type="evidence" value="ECO:0007669"/>
    <property type="project" value="UniProtKB-SubCell"/>
</dbReference>
<dbReference type="SUPFAM" id="SSF53335">
    <property type="entry name" value="S-adenosyl-L-methionine-dependent methyltransferases"/>
    <property type="match status" value="1"/>
</dbReference>
<evidence type="ECO:0000256" key="2">
    <source>
        <dbReference type="ARBA" id="ARBA00004613"/>
    </source>
</evidence>
<dbReference type="PROSITE" id="PS51682">
    <property type="entry name" value="SAM_OMT_I"/>
    <property type="match status" value="1"/>
</dbReference>
<accession>A0AAP0ME12</accession>
<dbReference type="CDD" id="cd02440">
    <property type="entry name" value="AdoMet_MTases"/>
    <property type="match status" value="1"/>
</dbReference>
<comment type="similarity">
    <text evidence="3">Belongs to the plant self-incompatibility (S1) protein family.</text>
</comment>
<sequence length="363" mass="40517">MKNLKEIMLLVTLLAATVRQSNGGLNITPKRVVVITNNTSEGRFDLTVHCKSKDDDVGEHVPSPNQSYSFSFHDKLFGQTLFNCSFKWNNGGLHIYIQDVTKCSTCYWSILESVACLRWRAMTDKANQAASSKGLLQSEDLYRYILETSVYPREPEPLKKIRDVTADHPWAMMGTAPDAGQLMAMLLRLVNAKKTIEIGVFTGYSLLLTALTIPEDGQITAIDVNRETYEIGLPIIKKAGVDHKINFIESEALSVLDQLLKDSENEGSFDYAFVDADEDNYCNYHERLMKLLKVGGIAVYDNTLWGGTVAVPEEQVPDHFRGSSSSSSRQAILDLNRSLADDPRVQLSHVSLGDGITICRRIF</sequence>
<keyword evidence="9 11" id="KW-0732">Signal</keyword>
<evidence type="ECO:0000256" key="7">
    <source>
        <dbReference type="ARBA" id="ARBA00022679"/>
    </source>
</evidence>
<proteinExistence type="inferred from homology"/>
<evidence type="ECO:0000256" key="10">
    <source>
        <dbReference type="ARBA" id="ARBA00023453"/>
    </source>
</evidence>
<evidence type="ECO:0008006" key="14">
    <source>
        <dbReference type="Google" id="ProtNLM"/>
    </source>
</evidence>
<comment type="caution">
    <text evidence="12">The sequence shown here is derived from an EMBL/GenBank/DDBJ whole genome shotgun (WGS) entry which is preliminary data.</text>
</comment>
<evidence type="ECO:0000256" key="1">
    <source>
        <dbReference type="ARBA" id="ARBA00001968"/>
    </source>
</evidence>
<evidence type="ECO:0000256" key="4">
    <source>
        <dbReference type="ARBA" id="ARBA00022471"/>
    </source>
</evidence>
<gene>
    <name evidence="12" type="ORF">WN944_001070</name>
</gene>
<evidence type="ECO:0000256" key="5">
    <source>
        <dbReference type="ARBA" id="ARBA00022525"/>
    </source>
</evidence>
<keyword evidence="8" id="KW-0949">S-adenosyl-L-methionine</keyword>
<feature type="signal peptide" evidence="11">
    <location>
        <begin position="1"/>
        <end position="23"/>
    </location>
</feature>
<evidence type="ECO:0000256" key="11">
    <source>
        <dbReference type="SAM" id="SignalP"/>
    </source>
</evidence>
<dbReference type="InterPro" id="IPR029063">
    <property type="entry name" value="SAM-dependent_MTases_sf"/>
</dbReference>
<evidence type="ECO:0000256" key="9">
    <source>
        <dbReference type="ARBA" id="ARBA00022729"/>
    </source>
</evidence>
<reference evidence="12 13" key="1">
    <citation type="submission" date="2024-05" db="EMBL/GenBank/DDBJ databases">
        <title>Haplotype-resolved chromosome-level genome assembly of Huyou (Citrus changshanensis).</title>
        <authorList>
            <person name="Miao C."/>
            <person name="Chen W."/>
            <person name="Wu Y."/>
            <person name="Wang L."/>
            <person name="Zhao S."/>
            <person name="Grierson D."/>
            <person name="Xu C."/>
            <person name="Chen K."/>
        </authorList>
    </citation>
    <scope>NUCLEOTIDE SEQUENCE [LARGE SCALE GENOMIC DNA]</scope>
    <source>
        <strain evidence="12">01-14</strain>
        <tissue evidence="12">Leaf</tissue>
    </source>
</reference>
<dbReference type="InterPro" id="IPR002935">
    <property type="entry name" value="SAM_O-MeTrfase"/>
</dbReference>
<evidence type="ECO:0000313" key="12">
    <source>
        <dbReference type="EMBL" id="KAK9208710.1"/>
    </source>
</evidence>
<dbReference type="Proteomes" id="UP001428341">
    <property type="component" value="Unassembled WGS sequence"/>
</dbReference>
<organism evidence="12 13">
    <name type="scientific">Citrus x changshan-huyou</name>
    <dbReference type="NCBI Taxonomy" id="2935761"/>
    <lineage>
        <taxon>Eukaryota</taxon>
        <taxon>Viridiplantae</taxon>
        <taxon>Streptophyta</taxon>
        <taxon>Embryophyta</taxon>
        <taxon>Tracheophyta</taxon>
        <taxon>Spermatophyta</taxon>
        <taxon>Magnoliopsida</taxon>
        <taxon>eudicotyledons</taxon>
        <taxon>Gunneridae</taxon>
        <taxon>Pentapetalae</taxon>
        <taxon>rosids</taxon>
        <taxon>malvids</taxon>
        <taxon>Sapindales</taxon>
        <taxon>Rutaceae</taxon>
        <taxon>Aurantioideae</taxon>
        <taxon>Citrus</taxon>
    </lineage>
</organism>
<evidence type="ECO:0000256" key="6">
    <source>
        <dbReference type="ARBA" id="ARBA00022603"/>
    </source>
</evidence>
<keyword evidence="5" id="KW-0964">Secreted</keyword>
<evidence type="ECO:0000313" key="13">
    <source>
        <dbReference type="Proteomes" id="UP001428341"/>
    </source>
</evidence>
<comment type="subcellular location">
    <subcellularLocation>
        <location evidence="2">Secreted</location>
    </subcellularLocation>
</comment>
<dbReference type="AlphaFoldDB" id="A0AAP0ME12"/>
<dbReference type="Pfam" id="PF01596">
    <property type="entry name" value="Methyltransf_3"/>
    <property type="match status" value="1"/>
</dbReference>
<name>A0AAP0ME12_9ROSI</name>
<keyword evidence="13" id="KW-1185">Reference proteome</keyword>
<dbReference type="GO" id="GO:0060320">
    <property type="term" value="P:rejection of self pollen"/>
    <property type="evidence" value="ECO:0007669"/>
    <property type="project" value="UniProtKB-KW"/>
</dbReference>
<feature type="chain" id="PRO_5042847148" description="Caffeoyl-CoA O-methyltransferase" evidence="11">
    <location>
        <begin position="24"/>
        <end position="363"/>
    </location>
</feature>
<dbReference type="InterPro" id="IPR050362">
    <property type="entry name" value="Cation-dep_OMT"/>
</dbReference>
<dbReference type="GO" id="GO:0008757">
    <property type="term" value="F:S-adenosylmethionine-dependent methyltransferase activity"/>
    <property type="evidence" value="ECO:0007669"/>
    <property type="project" value="TreeGrafter"/>
</dbReference>
<dbReference type="PANTHER" id="PTHR10509:SF82">
    <property type="entry name" value="CAFFEOYL-COA O-METHYLTRANSFERASE-LIKE"/>
    <property type="match status" value="1"/>
</dbReference>
<dbReference type="InterPro" id="IPR010264">
    <property type="entry name" value="Self-incomp_S1"/>
</dbReference>
<protein>
    <recommendedName>
        <fullName evidence="14">Caffeoyl-CoA O-methyltransferase</fullName>
    </recommendedName>
</protein>
<evidence type="ECO:0000256" key="8">
    <source>
        <dbReference type="ARBA" id="ARBA00022691"/>
    </source>
</evidence>
<keyword evidence="7" id="KW-0808">Transferase</keyword>
<dbReference type="Pfam" id="PF05938">
    <property type="entry name" value="Self-incomp_S1"/>
    <property type="match status" value="1"/>
</dbReference>
<evidence type="ECO:0000256" key="3">
    <source>
        <dbReference type="ARBA" id="ARBA00005581"/>
    </source>
</evidence>
<dbReference type="EMBL" id="JBCGBO010000004">
    <property type="protein sequence ID" value="KAK9208710.1"/>
    <property type="molecule type" value="Genomic_DNA"/>
</dbReference>
<dbReference type="Gene3D" id="3.40.50.150">
    <property type="entry name" value="Vaccinia Virus protein VP39"/>
    <property type="match status" value="1"/>
</dbReference>
<dbReference type="PANTHER" id="PTHR10509">
    <property type="entry name" value="O-METHYLTRANSFERASE-RELATED"/>
    <property type="match status" value="1"/>
</dbReference>